<feature type="signal peptide" evidence="2">
    <location>
        <begin position="1"/>
        <end position="23"/>
    </location>
</feature>
<organism evidence="3 4">
    <name type="scientific">Gambusia affinis</name>
    <name type="common">Western mosquitofish</name>
    <name type="synonym">Heterandria affinis</name>
    <dbReference type="NCBI Taxonomy" id="33528"/>
    <lineage>
        <taxon>Eukaryota</taxon>
        <taxon>Metazoa</taxon>
        <taxon>Chordata</taxon>
        <taxon>Craniata</taxon>
        <taxon>Vertebrata</taxon>
        <taxon>Euteleostomi</taxon>
        <taxon>Actinopterygii</taxon>
        <taxon>Neopterygii</taxon>
        <taxon>Teleostei</taxon>
        <taxon>Neoteleostei</taxon>
        <taxon>Acanthomorphata</taxon>
        <taxon>Ovalentaria</taxon>
        <taxon>Atherinomorphae</taxon>
        <taxon>Cyprinodontiformes</taxon>
        <taxon>Poeciliidae</taxon>
        <taxon>Poeciliinae</taxon>
        <taxon>Gambusia</taxon>
    </lineage>
</organism>
<keyword evidence="4" id="KW-1185">Reference proteome</keyword>
<evidence type="ECO:0008006" key="5">
    <source>
        <dbReference type="Google" id="ProtNLM"/>
    </source>
</evidence>
<evidence type="ECO:0000256" key="2">
    <source>
        <dbReference type="SAM" id="SignalP"/>
    </source>
</evidence>
<evidence type="ECO:0000256" key="1">
    <source>
        <dbReference type="SAM" id="Phobius"/>
    </source>
</evidence>
<keyword evidence="1" id="KW-1133">Transmembrane helix</keyword>
<comment type="caution">
    <text evidence="3">The sequence shown here is derived from an EMBL/GenBank/DDBJ whole genome shotgun (WGS) entry which is preliminary data.</text>
</comment>
<feature type="transmembrane region" description="Helical" evidence="1">
    <location>
        <begin position="318"/>
        <end position="338"/>
    </location>
</feature>
<feature type="chain" id="PRO_5016308028" description="Type I cytokine receptor cytokine-binding domain-containing protein" evidence="2">
    <location>
        <begin position="24"/>
        <end position="394"/>
    </location>
</feature>
<name>A0A315V795_GAMAF</name>
<evidence type="ECO:0000313" key="4">
    <source>
        <dbReference type="Proteomes" id="UP000250572"/>
    </source>
</evidence>
<protein>
    <recommendedName>
        <fullName evidence="5">Type I cytokine receptor cytokine-binding domain-containing protein</fullName>
    </recommendedName>
</protein>
<dbReference type="OMA" id="YCFKKHE"/>
<keyword evidence="1" id="KW-0472">Membrane</keyword>
<keyword evidence="2" id="KW-0732">Signal</keyword>
<keyword evidence="1" id="KW-0812">Transmembrane</keyword>
<dbReference type="EMBL" id="NHOQ01002757">
    <property type="protein sequence ID" value="PWA14804.1"/>
    <property type="molecule type" value="Genomic_DNA"/>
</dbReference>
<evidence type="ECO:0000313" key="3">
    <source>
        <dbReference type="EMBL" id="PWA14804.1"/>
    </source>
</evidence>
<proteinExistence type="predicted"/>
<sequence>MSAALQFVTFLSFAITMAPYGEADRRLPAPQQYAHHWVDSFVVVVNWTWPKPKELPQSCNVKFEIRWTDKQEDVARVEHTYFTFYYLSKDFTADILELSISSKPLKGCKGWNESEPVKVNIKAPKSYAELVKDFRCFYLSNDSKCFWTPVDPLENLTVGYRFRGKENKDTQSLKACNASVMDGRSSCSLTVEKGRDIFVVVESETRMNTFQPKMEIYVPKMSINETEGYLQLTWRKPAVGPDGAWRFCVWYKECGSNKPSRCYEFSQHRTVNIPYNKCCRYEFQYNISTKRFHEDVSSDSSEVIPYGTTSSCISSANVVAIIIPIVVCFCVILSIYCFKKHEKIFGCTRLDPSVIKEILNLNKENKISQGNLLMQHPGEHTDTCTPLVPGKEDC</sequence>
<dbReference type="STRING" id="33528.ENSGAFP00000004289"/>
<reference evidence="3 4" key="1">
    <citation type="journal article" date="2018" name="G3 (Bethesda)">
        <title>A High-Quality Reference Genome for the Invasive Mosquitofish Gambusia affinis Using a Chicago Library.</title>
        <authorList>
            <person name="Hoffberg S.L."/>
            <person name="Troendle N.J."/>
            <person name="Glenn T.C."/>
            <person name="Mahmud O."/>
            <person name="Louha S."/>
            <person name="Chalopin D."/>
            <person name="Bennetzen J.L."/>
            <person name="Mauricio R."/>
        </authorList>
    </citation>
    <scope>NUCLEOTIDE SEQUENCE [LARGE SCALE GENOMIC DNA]</scope>
    <source>
        <strain evidence="3">NE01/NJP1002.9</strain>
        <tissue evidence="3">Muscle</tissue>
    </source>
</reference>
<gene>
    <name evidence="3" type="ORF">CCH79_00014515</name>
</gene>
<dbReference type="Proteomes" id="UP000250572">
    <property type="component" value="Unassembled WGS sequence"/>
</dbReference>
<dbReference type="AlphaFoldDB" id="A0A315V795"/>
<accession>A0A315V795</accession>